<dbReference type="Proteomes" id="UP000095287">
    <property type="component" value="Unplaced"/>
</dbReference>
<dbReference type="WBParaSite" id="L893_g31674.t1">
    <property type="protein sequence ID" value="L893_g31674.t1"/>
    <property type="gene ID" value="L893_g31674"/>
</dbReference>
<feature type="transmembrane region" description="Helical" evidence="1">
    <location>
        <begin position="157"/>
        <end position="179"/>
    </location>
</feature>
<keyword evidence="2" id="KW-1185">Reference proteome</keyword>
<keyword evidence="1" id="KW-0472">Membrane</keyword>
<accession>A0A1I8A196</accession>
<sequence length="349" mass="40657">MLPTRLFSTQLSYEATNQLLLFSMSMAQSYEHLYNVVLHISVAIHMPVKLFAMFIMLKYTPAPMRYSSYFILNSLLWNFGANIITTFVHLYPLYPAECFRFDGVLNYVSFLDNEIFSHVMCLLLFCCLVNAVMAHTLVFAYRFFLFKFIKSMKPYRSFMVGLVYHGVTAFVTAILYYRWVVLKKEYPFRTEMPLDSRFLFCFKPEGLEKTMISFAAITVVVVAALLSLIFSLLLLWAIRKEEGKMEKKQLDTHKRILKILLIISTPPVFLAALPFIIAIYTVIEPHARFATYTFLVAFVILTNHGTLYAIVLILVLKSYREAARNVLFLFKTKLWKDQFVRQVQVVRTV</sequence>
<feature type="transmembrane region" description="Helical" evidence="1">
    <location>
        <begin position="259"/>
        <end position="283"/>
    </location>
</feature>
<proteinExistence type="predicted"/>
<keyword evidence="1" id="KW-1133">Transmembrane helix</keyword>
<evidence type="ECO:0000256" key="1">
    <source>
        <dbReference type="SAM" id="Phobius"/>
    </source>
</evidence>
<feature type="transmembrane region" description="Helical" evidence="1">
    <location>
        <begin position="289"/>
        <end position="316"/>
    </location>
</feature>
<evidence type="ECO:0000313" key="3">
    <source>
        <dbReference type="WBParaSite" id="L893_g31674.t1"/>
    </source>
</evidence>
<keyword evidence="1" id="KW-0812">Transmembrane</keyword>
<dbReference type="Pfam" id="PF10318">
    <property type="entry name" value="7TM_GPCR_Srh"/>
    <property type="match status" value="1"/>
</dbReference>
<feature type="transmembrane region" description="Helical" evidence="1">
    <location>
        <begin position="115"/>
        <end position="145"/>
    </location>
</feature>
<evidence type="ECO:0000313" key="2">
    <source>
        <dbReference type="Proteomes" id="UP000095287"/>
    </source>
</evidence>
<dbReference type="InterPro" id="IPR019422">
    <property type="entry name" value="7TM_GPCR_serpentine_rcpt_Srh"/>
</dbReference>
<dbReference type="SUPFAM" id="SSF81321">
    <property type="entry name" value="Family A G protein-coupled receptor-like"/>
    <property type="match status" value="1"/>
</dbReference>
<organism evidence="2 3">
    <name type="scientific">Steinernema glaseri</name>
    <dbReference type="NCBI Taxonomy" id="37863"/>
    <lineage>
        <taxon>Eukaryota</taxon>
        <taxon>Metazoa</taxon>
        <taxon>Ecdysozoa</taxon>
        <taxon>Nematoda</taxon>
        <taxon>Chromadorea</taxon>
        <taxon>Rhabditida</taxon>
        <taxon>Tylenchina</taxon>
        <taxon>Panagrolaimomorpha</taxon>
        <taxon>Strongyloidoidea</taxon>
        <taxon>Steinernematidae</taxon>
        <taxon>Steinernema</taxon>
    </lineage>
</organism>
<name>A0A1I8A196_9BILA</name>
<protein>
    <submittedName>
        <fullName evidence="3">G_PROTEIN_RECEP_F1_2 domain-containing protein</fullName>
    </submittedName>
</protein>
<feature type="transmembrane region" description="Helical" evidence="1">
    <location>
        <begin position="212"/>
        <end position="238"/>
    </location>
</feature>
<feature type="transmembrane region" description="Helical" evidence="1">
    <location>
        <begin position="33"/>
        <end position="57"/>
    </location>
</feature>
<reference evidence="3" key="1">
    <citation type="submission" date="2016-11" db="UniProtKB">
        <authorList>
            <consortium name="WormBaseParasite"/>
        </authorList>
    </citation>
    <scope>IDENTIFICATION</scope>
</reference>
<feature type="transmembrane region" description="Helical" evidence="1">
    <location>
        <begin position="69"/>
        <end position="91"/>
    </location>
</feature>
<dbReference type="AlphaFoldDB" id="A0A1I8A196"/>